<gene>
    <name evidence="3" type="ORF">FN976_19810</name>
</gene>
<dbReference type="InterPro" id="IPR006685">
    <property type="entry name" value="MscS_channel_2nd"/>
</dbReference>
<dbReference type="PANTHER" id="PTHR30566">
    <property type="entry name" value="YNAI-RELATED MECHANOSENSITIVE ION CHANNEL"/>
    <property type="match status" value="1"/>
</dbReference>
<evidence type="ECO:0000313" key="4">
    <source>
        <dbReference type="Proteomes" id="UP000318199"/>
    </source>
</evidence>
<dbReference type="Gene3D" id="1.10.287.1260">
    <property type="match status" value="1"/>
</dbReference>
<dbReference type="GO" id="GO:0016020">
    <property type="term" value="C:membrane"/>
    <property type="evidence" value="ECO:0007669"/>
    <property type="project" value="InterPro"/>
</dbReference>
<feature type="transmembrane region" description="Helical" evidence="1">
    <location>
        <begin position="138"/>
        <end position="159"/>
    </location>
</feature>
<dbReference type="Proteomes" id="UP000318199">
    <property type="component" value="Unassembled WGS sequence"/>
</dbReference>
<keyword evidence="1" id="KW-1133">Transmembrane helix</keyword>
<keyword evidence="1" id="KW-0812">Transmembrane</keyword>
<dbReference type="RefSeq" id="WP_145894790.1">
    <property type="nucleotide sequence ID" value="NZ_VOBQ01000015.1"/>
</dbReference>
<feature type="transmembrane region" description="Helical" evidence="1">
    <location>
        <begin position="58"/>
        <end position="75"/>
    </location>
</feature>
<name>A0A562ZMB4_9BURK</name>
<protein>
    <submittedName>
        <fullName evidence="3">Mechanosensitive ion channel family protein</fullName>
    </submittedName>
</protein>
<dbReference type="PANTHER" id="PTHR30566:SF25">
    <property type="entry name" value="INNER MEMBRANE PROTEIN"/>
    <property type="match status" value="1"/>
</dbReference>
<keyword evidence="1" id="KW-0472">Membrane</keyword>
<reference evidence="3 4" key="1">
    <citation type="submission" date="2019-07" db="EMBL/GenBank/DDBJ databases">
        <title>Caenimonas sedimenti sp. nov., isolated from activated sludge.</title>
        <authorList>
            <person name="Xu J."/>
        </authorList>
    </citation>
    <scope>NUCLEOTIDE SEQUENCE [LARGE SCALE GENOMIC DNA]</scope>
    <source>
        <strain evidence="3 4">HX-9-20</strain>
    </source>
</reference>
<comment type="caution">
    <text evidence="3">The sequence shown here is derived from an EMBL/GenBank/DDBJ whole genome shotgun (WGS) entry which is preliminary data.</text>
</comment>
<evidence type="ECO:0000256" key="1">
    <source>
        <dbReference type="SAM" id="Phobius"/>
    </source>
</evidence>
<feature type="transmembrane region" description="Helical" evidence="1">
    <location>
        <begin position="165"/>
        <end position="184"/>
    </location>
</feature>
<dbReference type="Pfam" id="PF00924">
    <property type="entry name" value="MS_channel_2nd"/>
    <property type="match status" value="1"/>
</dbReference>
<organism evidence="3 4">
    <name type="scientific">Caenimonas sedimenti</name>
    <dbReference type="NCBI Taxonomy" id="2596921"/>
    <lineage>
        <taxon>Bacteria</taxon>
        <taxon>Pseudomonadati</taxon>
        <taxon>Pseudomonadota</taxon>
        <taxon>Betaproteobacteria</taxon>
        <taxon>Burkholderiales</taxon>
        <taxon>Comamonadaceae</taxon>
        <taxon>Caenimonas</taxon>
    </lineage>
</organism>
<evidence type="ECO:0000259" key="2">
    <source>
        <dbReference type="Pfam" id="PF00924"/>
    </source>
</evidence>
<dbReference type="AlphaFoldDB" id="A0A562ZMB4"/>
<dbReference type="GO" id="GO:0008381">
    <property type="term" value="F:mechanosensitive monoatomic ion channel activity"/>
    <property type="evidence" value="ECO:0007669"/>
    <property type="project" value="UniProtKB-ARBA"/>
</dbReference>
<dbReference type="SUPFAM" id="SSF50182">
    <property type="entry name" value="Sm-like ribonucleoproteins"/>
    <property type="match status" value="1"/>
</dbReference>
<dbReference type="OrthoDB" id="9792218at2"/>
<dbReference type="EMBL" id="VOBQ01000015">
    <property type="protein sequence ID" value="TWO69531.1"/>
    <property type="molecule type" value="Genomic_DNA"/>
</dbReference>
<proteinExistence type="predicted"/>
<dbReference type="InterPro" id="IPR010920">
    <property type="entry name" value="LSM_dom_sf"/>
</dbReference>
<evidence type="ECO:0000313" key="3">
    <source>
        <dbReference type="EMBL" id="TWO69531.1"/>
    </source>
</evidence>
<sequence length="356" mass="38710">MPETSQLSSFLSDNHWVAVLLAAALAVVLSLGIHRAVRALLRRTARGSLLLHALLDRTERSACIAWPLIALQIVWQAAPDTLPWISTVRHVNGLALIAVLTALAMGVIGGLADGLIARHPSTMEDNLAARRIQTQARVLSRSAMVLVVIAGTAMALLTFPGARQLGATLLASAGVLGIVAGIAARPIFSNLIAGLQLALAQPIRLDDVLIVEGEFGRVEEITGTYVVLKIWDERRMIVPLQWFIEHPFENWTRNNSAIHQPVYLHVDFATPLAPLRAELERIVRAAPEWDGRTCTLVVADTSERTMKLRALISAADASRAFDLGCKVREGLLAFLNREHPDSLPQLRTVQAEPLPA</sequence>
<feature type="transmembrane region" description="Helical" evidence="1">
    <location>
        <begin position="16"/>
        <end position="37"/>
    </location>
</feature>
<feature type="transmembrane region" description="Helical" evidence="1">
    <location>
        <begin position="95"/>
        <end position="117"/>
    </location>
</feature>
<feature type="domain" description="Mechanosensitive ion channel MscS" evidence="2">
    <location>
        <begin position="187"/>
        <end position="253"/>
    </location>
</feature>
<keyword evidence="4" id="KW-1185">Reference proteome</keyword>
<accession>A0A562ZMB4</accession>